<gene>
    <name evidence="1" type="ORF">SAMN02910406_03518</name>
</gene>
<name>A0A1I1QUM9_RUMAL</name>
<evidence type="ECO:0000313" key="1">
    <source>
        <dbReference type="EMBL" id="SFD25712.1"/>
    </source>
</evidence>
<dbReference type="OrthoDB" id="1827197at2"/>
<proteinExistence type="predicted"/>
<accession>A0A1I1QUM9</accession>
<reference evidence="1 2" key="1">
    <citation type="submission" date="2016-10" db="EMBL/GenBank/DDBJ databases">
        <authorList>
            <person name="de Groot N.N."/>
        </authorList>
    </citation>
    <scope>NUCLEOTIDE SEQUENCE [LARGE SCALE GENOMIC DNA]</scope>
    <source>
        <strain evidence="1 2">AR67</strain>
    </source>
</reference>
<dbReference type="EMBL" id="FOKQ01000053">
    <property type="protein sequence ID" value="SFD25712.1"/>
    <property type="molecule type" value="Genomic_DNA"/>
</dbReference>
<sequence length="123" mass="13789">MAKLKKDVKINDDAFDTAIEALKNLWHSADDLKGEFEQLFKDFAEALQCETGDELTDASQNVILDPIDNLKIVIQQVYNTLQIVINEPLTTCDGQPITVSDDGDGYYKKIFDDFNTLVEGITT</sequence>
<dbReference type="Proteomes" id="UP000182192">
    <property type="component" value="Unassembled WGS sequence"/>
</dbReference>
<dbReference type="RefSeq" id="WP_074963267.1">
    <property type="nucleotide sequence ID" value="NZ_FOKQ01000053.1"/>
</dbReference>
<evidence type="ECO:0000313" key="2">
    <source>
        <dbReference type="Proteomes" id="UP000182192"/>
    </source>
</evidence>
<organism evidence="1 2">
    <name type="scientific">Ruminococcus albus</name>
    <dbReference type="NCBI Taxonomy" id="1264"/>
    <lineage>
        <taxon>Bacteria</taxon>
        <taxon>Bacillati</taxon>
        <taxon>Bacillota</taxon>
        <taxon>Clostridia</taxon>
        <taxon>Eubacteriales</taxon>
        <taxon>Oscillospiraceae</taxon>
        <taxon>Ruminococcus</taxon>
    </lineage>
</organism>
<dbReference type="AlphaFoldDB" id="A0A1I1QUM9"/>
<protein>
    <submittedName>
        <fullName evidence="1">Uncharacterized protein</fullName>
    </submittedName>
</protein>